<evidence type="ECO:0000256" key="21">
    <source>
        <dbReference type="SAM" id="Phobius"/>
    </source>
</evidence>
<comment type="subcellular location">
    <subcellularLocation>
        <location evidence="1">Cell membrane</location>
        <topology evidence="1">Single-pass type I membrane protein</topology>
    </subcellularLocation>
</comment>
<dbReference type="Gene3D" id="3.30.200.20">
    <property type="entry name" value="Phosphorylase Kinase, domain 1"/>
    <property type="match status" value="1"/>
</dbReference>
<dbReference type="SMART" id="SM00369">
    <property type="entry name" value="LRR_TYP"/>
    <property type="match status" value="8"/>
</dbReference>
<dbReference type="InterPro" id="IPR013210">
    <property type="entry name" value="LRR_N_plant-typ"/>
</dbReference>
<keyword evidence="16 21" id="KW-0472">Membrane</keyword>
<keyword evidence="9 22" id="KW-0732">Signal</keyword>
<dbReference type="GO" id="GO:0005886">
    <property type="term" value="C:plasma membrane"/>
    <property type="evidence" value="ECO:0007669"/>
    <property type="project" value="UniProtKB-SubCell"/>
</dbReference>
<dbReference type="Pfam" id="PF12799">
    <property type="entry name" value="LRR_4"/>
    <property type="match status" value="1"/>
</dbReference>
<dbReference type="GO" id="GO:0004674">
    <property type="term" value="F:protein serine/threonine kinase activity"/>
    <property type="evidence" value="ECO:0007669"/>
    <property type="project" value="UniProtKB-KW"/>
</dbReference>
<evidence type="ECO:0000256" key="20">
    <source>
        <dbReference type="ARBA" id="ARBA00048679"/>
    </source>
</evidence>
<dbReference type="Pfam" id="PF13855">
    <property type="entry name" value="LRR_8"/>
    <property type="match status" value="1"/>
</dbReference>
<keyword evidence="11" id="KW-0547">Nucleotide-binding</keyword>
<dbReference type="Pfam" id="PF00069">
    <property type="entry name" value="Pkinase"/>
    <property type="match status" value="1"/>
</dbReference>
<dbReference type="FunFam" id="3.80.10.10:FF:000646">
    <property type="entry name" value="Leucine-rich repeat receptor-like serine/threonine-protein kinase BAM3"/>
    <property type="match status" value="1"/>
</dbReference>
<dbReference type="SMART" id="SM00220">
    <property type="entry name" value="S_TKc"/>
    <property type="match status" value="1"/>
</dbReference>
<dbReference type="InterPro" id="IPR001611">
    <property type="entry name" value="Leu-rich_rpt"/>
</dbReference>
<evidence type="ECO:0000259" key="23">
    <source>
        <dbReference type="PROSITE" id="PS50011"/>
    </source>
</evidence>
<dbReference type="PRINTS" id="PR00019">
    <property type="entry name" value="LEURICHRPT"/>
</dbReference>
<keyword evidence="17" id="KW-0675">Receptor</keyword>
<dbReference type="RefSeq" id="XP_018484533.2">
    <property type="nucleotide sequence ID" value="XM_018629031.2"/>
</dbReference>
<evidence type="ECO:0000256" key="14">
    <source>
        <dbReference type="ARBA" id="ARBA00022840"/>
    </source>
</evidence>
<keyword evidence="14" id="KW-0067">ATP-binding</keyword>
<evidence type="ECO:0000256" key="3">
    <source>
        <dbReference type="ARBA" id="ARBA00012513"/>
    </source>
</evidence>
<keyword evidence="8 21" id="KW-0812">Transmembrane</keyword>
<dbReference type="PROSITE" id="PS00108">
    <property type="entry name" value="PROTEIN_KINASE_ST"/>
    <property type="match status" value="1"/>
</dbReference>
<keyword evidence="12" id="KW-0418">Kinase</keyword>
<dbReference type="InterPro" id="IPR011009">
    <property type="entry name" value="Kinase-like_dom_sf"/>
</dbReference>
<evidence type="ECO:0000256" key="12">
    <source>
        <dbReference type="ARBA" id="ARBA00022777"/>
    </source>
</evidence>
<evidence type="ECO:0000256" key="15">
    <source>
        <dbReference type="ARBA" id="ARBA00022989"/>
    </source>
</evidence>
<dbReference type="InterPro" id="IPR032675">
    <property type="entry name" value="LRR_dom_sf"/>
</dbReference>
<evidence type="ECO:0000256" key="8">
    <source>
        <dbReference type="ARBA" id="ARBA00022692"/>
    </source>
</evidence>
<evidence type="ECO:0000256" key="13">
    <source>
        <dbReference type="ARBA" id="ARBA00022782"/>
    </source>
</evidence>
<dbReference type="InterPro" id="IPR025875">
    <property type="entry name" value="Leu-rich_rpt_4"/>
</dbReference>
<comment type="catalytic activity">
    <reaction evidence="20">
        <text>L-seryl-[protein] + ATP = O-phospho-L-seryl-[protein] + ADP + H(+)</text>
        <dbReference type="Rhea" id="RHEA:17989"/>
        <dbReference type="Rhea" id="RHEA-COMP:9863"/>
        <dbReference type="Rhea" id="RHEA-COMP:11604"/>
        <dbReference type="ChEBI" id="CHEBI:15378"/>
        <dbReference type="ChEBI" id="CHEBI:29999"/>
        <dbReference type="ChEBI" id="CHEBI:30616"/>
        <dbReference type="ChEBI" id="CHEBI:83421"/>
        <dbReference type="ChEBI" id="CHEBI:456216"/>
        <dbReference type="EC" id="2.7.11.1"/>
    </reaction>
</comment>
<organism evidence="24 25">
    <name type="scientific">Raphanus sativus</name>
    <name type="common">Radish</name>
    <name type="synonym">Raphanus raphanistrum var. sativus</name>
    <dbReference type="NCBI Taxonomy" id="3726"/>
    <lineage>
        <taxon>Eukaryota</taxon>
        <taxon>Viridiplantae</taxon>
        <taxon>Streptophyta</taxon>
        <taxon>Embryophyta</taxon>
        <taxon>Tracheophyta</taxon>
        <taxon>Spermatophyta</taxon>
        <taxon>Magnoliopsida</taxon>
        <taxon>eudicotyledons</taxon>
        <taxon>Gunneridae</taxon>
        <taxon>Pentapetalae</taxon>
        <taxon>rosids</taxon>
        <taxon>malvids</taxon>
        <taxon>Brassicales</taxon>
        <taxon>Brassicaceae</taxon>
        <taxon>Brassiceae</taxon>
        <taxon>Raphanus</taxon>
    </lineage>
</organism>
<dbReference type="SUPFAM" id="SSF52047">
    <property type="entry name" value="RNI-like"/>
    <property type="match status" value="1"/>
</dbReference>
<dbReference type="SUPFAM" id="SSF56112">
    <property type="entry name" value="Protein kinase-like (PK-like)"/>
    <property type="match status" value="1"/>
</dbReference>
<dbReference type="Gene3D" id="1.10.510.10">
    <property type="entry name" value="Transferase(Phosphotransferase) domain 1"/>
    <property type="match status" value="1"/>
</dbReference>
<dbReference type="PANTHER" id="PTHR45974">
    <property type="entry name" value="RECEPTOR-LIKE PROTEIN 55"/>
    <property type="match status" value="1"/>
</dbReference>
<keyword evidence="18" id="KW-0325">Glycoprotein</keyword>
<evidence type="ECO:0000256" key="4">
    <source>
        <dbReference type="ARBA" id="ARBA00022473"/>
    </source>
</evidence>
<reference evidence="24" key="1">
    <citation type="journal article" date="2019" name="Database">
        <title>The radish genome database (RadishGD): an integrated information resource for radish genomics.</title>
        <authorList>
            <person name="Yu H.J."/>
            <person name="Baek S."/>
            <person name="Lee Y.J."/>
            <person name="Cho A."/>
            <person name="Mun J.H."/>
        </authorList>
    </citation>
    <scope>NUCLEOTIDE SEQUENCE [LARGE SCALE GENOMIC DNA]</scope>
    <source>
        <strain evidence="24">cv. WK10039</strain>
    </source>
</reference>
<evidence type="ECO:0000256" key="22">
    <source>
        <dbReference type="SAM" id="SignalP"/>
    </source>
</evidence>
<evidence type="ECO:0000256" key="11">
    <source>
        <dbReference type="ARBA" id="ARBA00022741"/>
    </source>
</evidence>
<proteinExistence type="inferred from homology"/>
<feature type="transmembrane region" description="Helical" evidence="21">
    <location>
        <begin position="659"/>
        <end position="678"/>
    </location>
</feature>
<evidence type="ECO:0000313" key="24">
    <source>
        <dbReference type="Proteomes" id="UP000504610"/>
    </source>
</evidence>
<dbReference type="Pfam" id="PF08263">
    <property type="entry name" value="LRRNT_2"/>
    <property type="match status" value="1"/>
</dbReference>
<keyword evidence="4" id="KW-0217">Developmental protein</keyword>
<dbReference type="KEGG" id="rsz:108855261"/>
<evidence type="ECO:0000256" key="7">
    <source>
        <dbReference type="ARBA" id="ARBA00022679"/>
    </source>
</evidence>
<evidence type="ECO:0000256" key="18">
    <source>
        <dbReference type="ARBA" id="ARBA00023180"/>
    </source>
</evidence>
<feature type="chain" id="PRO_5040817553" description="non-specific serine/threonine protein kinase" evidence="22">
    <location>
        <begin position="26"/>
        <end position="1011"/>
    </location>
</feature>
<evidence type="ECO:0000256" key="19">
    <source>
        <dbReference type="ARBA" id="ARBA00047899"/>
    </source>
</evidence>
<dbReference type="FunFam" id="1.10.510.10:FF:000201">
    <property type="entry name" value="Leucine-rich repeat receptor-like serine/threonine-protein kinase"/>
    <property type="match status" value="1"/>
</dbReference>
<evidence type="ECO:0000256" key="1">
    <source>
        <dbReference type="ARBA" id="ARBA00004251"/>
    </source>
</evidence>
<evidence type="ECO:0000256" key="5">
    <source>
        <dbReference type="ARBA" id="ARBA00022527"/>
    </source>
</evidence>
<evidence type="ECO:0000256" key="10">
    <source>
        <dbReference type="ARBA" id="ARBA00022737"/>
    </source>
</evidence>
<dbReference type="GO" id="GO:0005524">
    <property type="term" value="F:ATP binding"/>
    <property type="evidence" value="ECO:0007669"/>
    <property type="project" value="UniProtKB-KW"/>
</dbReference>
<evidence type="ECO:0000256" key="9">
    <source>
        <dbReference type="ARBA" id="ARBA00022729"/>
    </source>
</evidence>
<dbReference type="FunFam" id="3.80.10.10:FF:000560">
    <property type="entry name" value="Leucine-rich repeat receptor-like serine/threonine-protein kinase BAM3"/>
    <property type="match status" value="1"/>
</dbReference>
<comment type="catalytic activity">
    <reaction evidence="19">
        <text>L-threonyl-[protein] + ATP = O-phospho-L-threonyl-[protein] + ADP + H(+)</text>
        <dbReference type="Rhea" id="RHEA:46608"/>
        <dbReference type="Rhea" id="RHEA-COMP:11060"/>
        <dbReference type="Rhea" id="RHEA-COMP:11605"/>
        <dbReference type="ChEBI" id="CHEBI:15378"/>
        <dbReference type="ChEBI" id="CHEBI:30013"/>
        <dbReference type="ChEBI" id="CHEBI:30616"/>
        <dbReference type="ChEBI" id="CHEBI:61977"/>
        <dbReference type="ChEBI" id="CHEBI:456216"/>
        <dbReference type="EC" id="2.7.11.1"/>
    </reaction>
</comment>
<evidence type="ECO:0000256" key="6">
    <source>
        <dbReference type="ARBA" id="ARBA00022614"/>
    </source>
</evidence>
<feature type="signal peptide" evidence="22">
    <location>
        <begin position="1"/>
        <end position="25"/>
    </location>
</feature>
<dbReference type="GO" id="GO:0010075">
    <property type="term" value="P:regulation of meristem growth"/>
    <property type="evidence" value="ECO:0007669"/>
    <property type="project" value="UniProtKB-ARBA"/>
</dbReference>
<dbReference type="InterPro" id="IPR008271">
    <property type="entry name" value="Ser/Thr_kinase_AS"/>
</dbReference>
<keyword evidence="6" id="KW-0433">Leucine-rich repeat</keyword>
<dbReference type="GO" id="GO:0030154">
    <property type="term" value="P:cell differentiation"/>
    <property type="evidence" value="ECO:0007669"/>
    <property type="project" value="UniProtKB-KW"/>
</dbReference>
<sequence length="1011" mass="111930">MGDNIFTFFLIMSSVSLLFCSSSSSSLNLSLIRQANVLVSLKQSFDFYDPSLDSWNIPNFNSLCSWTGVSCDNLNQSITRLDISNLNISGTLSPEISSLSSSLVYLSVASNSFSGEIPKEITKLTSLEFLNISNNAFEGELAPLDFSQMTQLTTLDAYDNNLNGSLPLSLTKLTQLDYLDLGGNYFTGQIPRSYGGFLRLTLLSLYGNDLSGRIPSELGNITTLQKLYLGYYNDFHGGIPADLGRLTNLVHLDLANCSLKGSIPGELGNLKNLEILYLQTNALTGSVPRELGNMTSLKTLDLSNNFLEGEIPLELAGLQKLQLFNLFFNKLHGEIPEFVSHLPDLEVLKLWHNNFTGKIPENLGTNGRLVEIDLSTNKLTGLIPESLCFGRNLKILILFNNFLFGPLPEDLGQCESLWRFRLGQNFLTGRLPKGLIYLPNVSLLELQNNFLTGEIPEEEEGSVGLSSLTQINLSNNRLTGPIPSSIRNLRSLQILLLGSNRFTGQIPGEIGSLKSLLKIDMSRNNFSGKLPLEFGDCHSLTYLDLSHNQLSGQIPVQISQIRMLNYLNVSWNSLNQSIPAEIGYLKSLTSADFSHNNFSGSVPTSGQFFYFNNTSFLGNAFLCGYSSNPCNGSQNQSQSQLLDQKNANSHGEISAKFKLLLGLGLLGFFLVFIVLAVVKNWRARRNSSNIWKLIGFQQLGFRSEHIVECVKENNVIGKGGAGIVYKGLMPNGEEVAVKKLLSISKTSSHDNGLSAEIQTLGRIRHRNIVRLLAFCSNKDVNLLVYEYMPNGSLGEVLHGKAGVFLKWETRLQIALEAAKGLCYLHHDCSPLIIHRDVKSNNILLGPDFEAHVADFGLAKFMLQDNGASECMSSVAGSYGYIAPEYAYTLRIDEKSDVYSFGVVLLELITGRKPVDKFGEEGIDIVQWSKIQTNCNRRGVVKIIDQRLSNVPLGEAMELFFVAMLCVQEHSVERPTMREVVQMISQAKQPNTSKSSEFIYMLNIFCYVICVL</sequence>
<keyword evidence="24" id="KW-1185">Reference proteome</keyword>
<dbReference type="GeneID" id="108855261"/>
<feature type="domain" description="Protein kinase" evidence="23">
    <location>
        <begin position="710"/>
        <end position="998"/>
    </location>
</feature>
<dbReference type="Gene3D" id="3.80.10.10">
    <property type="entry name" value="Ribonuclease Inhibitor"/>
    <property type="match status" value="4"/>
</dbReference>
<dbReference type="Proteomes" id="UP000504610">
    <property type="component" value="Chromosome 4"/>
</dbReference>
<protein>
    <recommendedName>
        <fullName evidence="3">non-specific serine/threonine protein kinase</fullName>
        <ecNumber evidence="3">2.7.11.1</ecNumber>
    </recommendedName>
</protein>
<evidence type="ECO:0000313" key="25">
    <source>
        <dbReference type="RefSeq" id="XP_018484533.2"/>
    </source>
</evidence>
<comment type="similarity">
    <text evidence="2">Belongs to the protein kinase superfamily. Ser/Thr protein kinase family.</text>
</comment>
<dbReference type="FunFam" id="3.80.10.10:FF:000108">
    <property type="entry name" value="Leucine-rich repeat receptor-like serine/threonine-protein kinase BAM3"/>
    <property type="match status" value="1"/>
</dbReference>
<reference evidence="25" key="2">
    <citation type="submission" date="2025-08" db="UniProtKB">
        <authorList>
            <consortium name="RefSeq"/>
        </authorList>
    </citation>
    <scope>IDENTIFICATION</scope>
    <source>
        <tissue evidence="25">Leaf</tissue>
    </source>
</reference>
<name>A0A6J0NL87_RAPSA</name>
<dbReference type="FunFam" id="3.30.200.20:FF:000292">
    <property type="entry name" value="Leucine-rich repeat receptor-like serine/threonine-protein kinase BAM1"/>
    <property type="match status" value="1"/>
</dbReference>
<dbReference type="GO" id="GO:0009908">
    <property type="term" value="P:flower development"/>
    <property type="evidence" value="ECO:0007669"/>
    <property type="project" value="UniProtKB-ARBA"/>
</dbReference>
<keyword evidence="7" id="KW-0808">Transferase</keyword>
<dbReference type="SUPFAM" id="SSF52058">
    <property type="entry name" value="L domain-like"/>
    <property type="match status" value="1"/>
</dbReference>
<dbReference type="OrthoDB" id="742483at2759"/>
<keyword evidence="10" id="KW-0677">Repeat</keyword>
<dbReference type="EC" id="2.7.11.1" evidence="3"/>
<dbReference type="PANTHER" id="PTHR45974:SF260">
    <property type="entry name" value="PROTEIN KINASE DOMAIN-CONTAINING PROTEIN"/>
    <property type="match status" value="1"/>
</dbReference>
<dbReference type="InterPro" id="IPR003591">
    <property type="entry name" value="Leu-rich_rpt_typical-subtyp"/>
</dbReference>
<dbReference type="PROSITE" id="PS50011">
    <property type="entry name" value="PROTEIN_KINASE_DOM"/>
    <property type="match status" value="1"/>
</dbReference>
<gene>
    <name evidence="25" type="primary">LOC108855261</name>
</gene>
<keyword evidence="13" id="KW-0221">Differentiation</keyword>
<evidence type="ECO:0000256" key="16">
    <source>
        <dbReference type="ARBA" id="ARBA00023136"/>
    </source>
</evidence>
<dbReference type="FunFam" id="3.80.10.10:FF:000371">
    <property type="entry name" value="Leucine-rich repeat receptor-like serine/threonine-protein kinase BAM3"/>
    <property type="match status" value="1"/>
</dbReference>
<dbReference type="AlphaFoldDB" id="A0A6J0NL87"/>
<evidence type="ECO:0000256" key="2">
    <source>
        <dbReference type="ARBA" id="ARBA00008684"/>
    </source>
</evidence>
<evidence type="ECO:0000256" key="17">
    <source>
        <dbReference type="ARBA" id="ARBA00023170"/>
    </source>
</evidence>
<dbReference type="InterPro" id="IPR000719">
    <property type="entry name" value="Prot_kinase_dom"/>
</dbReference>
<dbReference type="Pfam" id="PF00560">
    <property type="entry name" value="LRR_1"/>
    <property type="match status" value="6"/>
</dbReference>
<keyword evidence="5" id="KW-0723">Serine/threonine-protein kinase</keyword>
<keyword evidence="15 21" id="KW-1133">Transmembrane helix</keyword>
<accession>A0A6J0NL87</accession>